<feature type="non-terminal residue" evidence="1">
    <location>
        <position position="1"/>
    </location>
</feature>
<accession>A0A8S2QTN5</accession>
<comment type="caution">
    <text evidence="1">The sequence shown here is derived from an EMBL/GenBank/DDBJ whole genome shotgun (WGS) entry which is preliminary data.</text>
</comment>
<dbReference type="Proteomes" id="UP000676336">
    <property type="component" value="Unassembled WGS sequence"/>
</dbReference>
<evidence type="ECO:0000313" key="2">
    <source>
        <dbReference type="Proteomes" id="UP000676336"/>
    </source>
</evidence>
<proteinExistence type="predicted"/>
<protein>
    <submittedName>
        <fullName evidence="1">Uncharacterized protein</fullName>
    </submittedName>
</protein>
<dbReference type="AlphaFoldDB" id="A0A8S2QTN5"/>
<gene>
    <name evidence="1" type="ORF">SMN809_LOCUS18537</name>
</gene>
<dbReference type="Pfam" id="PF10249">
    <property type="entry name" value="NDUFB10"/>
    <property type="match status" value="1"/>
</dbReference>
<sequence length="70" mass="8574">LFESHTNWYQKYGEMGVPHSCVDAYMKQKHLMIWMRQHPEVDLKGWAIERDYEQKTKDYIKSIPMPMEIR</sequence>
<organism evidence="1 2">
    <name type="scientific">Rotaria magnacalcarata</name>
    <dbReference type="NCBI Taxonomy" id="392030"/>
    <lineage>
        <taxon>Eukaryota</taxon>
        <taxon>Metazoa</taxon>
        <taxon>Spiralia</taxon>
        <taxon>Gnathifera</taxon>
        <taxon>Rotifera</taxon>
        <taxon>Eurotatoria</taxon>
        <taxon>Bdelloidea</taxon>
        <taxon>Philodinida</taxon>
        <taxon>Philodinidae</taxon>
        <taxon>Rotaria</taxon>
    </lineage>
</organism>
<name>A0A8S2QTN5_9BILA</name>
<reference evidence="1" key="1">
    <citation type="submission" date="2021-02" db="EMBL/GenBank/DDBJ databases">
        <authorList>
            <person name="Nowell W R."/>
        </authorList>
    </citation>
    <scope>NUCLEOTIDE SEQUENCE</scope>
</reference>
<evidence type="ECO:0000313" key="1">
    <source>
        <dbReference type="EMBL" id="CAF4126293.1"/>
    </source>
</evidence>
<dbReference type="InterPro" id="IPR019377">
    <property type="entry name" value="NADH_UbQ_OxRdtase_su10"/>
</dbReference>
<dbReference type="EMBL" id="CAJOBI010008959">
    <property type="protein sequence ID" value="CAF4126293.1"/>
    <property type="molecule type" value="Genomic_DNA"/>
</dbReference>